<dbReference type="Proteomes" id="UP000299102">
    <property type="component" value="Unassembled WGS sequence"/>
</dbReference>
<accession>A0A4C1Z8R1</accession>
<evidence type="ECO:0000256" key="1">
    <source>
        <dbReference type="SAM" id="MobiDB-lite"/>
    </source>
</evidence>
<reference evidence="2 3" key="1">
    <citation type="journal article" date="2019" name="Commun. Biol.">
        <title>The bagworm genome reveals a unique fibroin gene that provides high tensile strength.</title>
        <authorList>
            <person name="Kono N."/>
            <person name="Nakamura H."/>
            <person name="Ohtoshi R."/>
            <person name="Tomita M."/>
            <person name="Numata K."/>
            <person name="Arakawa K."/>
        </authorList>
    </citation>
    <scope>NUCLEOTIDE SEQUENCE [LARGE SCALE GENOMIC DNA]</scope>
</reference>
<name>A0A4C1Z8R1_EUMVA</name>
<protein>
    <submittedName>
        <fullName evidence="2">Uncharacterized protein</fullName>
    </submittedName>
</protein>
<evidence type="ECO:0000313" key="2">
    <source>
        <dbReference type="EMBL" id="GBP82995.1"/>
    </source>
</evidence>
<dbReference type="EMBL" id="BGZK01001597">
    <property type="protein sequence ID" value="GBP82995.1"/>
    <property type="molecule type" value="Genomic_DNA"/>
</dbReference>
<comment type="caution">
    <text evidence="2">The sequence shown here is derived from an EMBL/GenBank/DDBJ whole genome shotgun (WGS) entry which is preliminary data.</text>
</comment>
<organism evidence="2 3">
    <name type="scientific">Eumeta variegata</name>
    <name type="common">Bagworm moth</name>
    <name type="synonym">Eumeta japonica</name>
    <dbReference type="NCBI Taxonomy" id="151549"/>
    <lineage>
        <taxon>Eukaryota</taxon>
        <taxon>Metazoa</taxon>
        <taxon>Ecdysozoa</taxon>
        <taxon>Arthropoda</taxon>
        <taxon>Hexapoda</taxon>
        <taxon>Insecta</taxon>
        <taxon>Pterygota</taxon>
        <taxon>Neoptera</taxon>
        <taxon>Endopterygota</taxon>
        <taxon>Lepidoptera</taxon>
        <taxon>Glossata</taxon>
        <taxon>Ditrysia</taxon>
        <taxon>Tineoidea</taxon>
        <taxon>Psychidae</taxon>
        <taxon>Oiketicinae</taxon>
        <taxon>Eumeta</taxon>
    </lineage>
</organism>
<gene>
    <name evidence="2" type="ORF">EVAR_39684_1</name>
</gene>
<dbReference type="AlphaFoldDB" id="A0A4C1Z8R1"/>
<sequence length="146" mass="16376">MVARTHPRSTYTHTHTHAACTLARMNANVHYYIFSLRPHSSLYLSEGISMDKKTNRELRYAGRRGERRARPRHVAPGEPATGQGRHACIFMSSTTLLALAVGLSAIRHRQLVASCQNVAVNDASLMARCSSWRTDRRIRPQRPSPG</sequence>
<evidence type="ECO:0000313" key="3">
    <source>
        <dbReference type="Proteomes" id="UP000299102"/>
    </source>
</evidence>
<proteinExistence type="predicted"/>
<feature type="region of interest" description="Disordered" evidence="1">
    <location>
        <begin position="61"/>
        <end position="81"/>
    </location>
</feature>
<keyword evidence="3" id="KW-1185">Reference proteome</keyword>